<sequence length="150" mass="16454">MTLSAEVPSELHDIVRDFAQTPEEQRLELLLEFSDEIPDLPQRYADDPEALEPVPECQSPIFFIAEVDGTGEDARVSLFFSAPAEAPTTRGFAGILAEGLDGATARQVQAVPEDFALQLSLTSLVSPLRLNGMTGMLKRVQRQVKEKAQL</sequence>
<comment type="caution">
    <text evidence="3">The sequence shown here is derived from an EMBL/GenBank/DDBJ whole genome shotgun (WGS) entry which is preliminary data.</text>
</comment>
<dbReference type="AlphaFoldDB" id="A0A2N6VRB5"/>
<evidence type="ECO:0000313" key="4">
    <source>
        <dbReference type="Proteomes" id="UP000235598"/>
    </source>
</evidence>
<evidence type="ECO:0000256" key="1">
    <source>
        <dbReference type="ARBA" id="ARBA00010282"/>
    </source>
</evidence>
<accession>A0A2N6VRB5</accession>
<dbReference type="PANTHER" id="PTHR43597:SF5">
    <property type="entry name" value="SUFE-LIKE PROTEIN 2, CHLOROPLASTIC"/>
    <property type="match status" value="1"/>
</dbReference>
<dbReference type="EMBL" id="PNHK01000001">
    <property type="protein sequence ID" value="PMD06680.1"/>
    <property type="molecule type" value="Genomic_DNA"/>
</dbReference>
<dbReference type="PANTHER" id="PTHR43597">
    <property type="entry name" value="SULFUR ACCEPTOR PROTEIN CSDE"/>
    <property type="match status" value="1"/>
</dbReference>
<reference evidence="3 4" key="1">
    <citation type="submission" date="2017-09" db="EMBL/GenBank/DDBJ databases">
        <title>Bacterial strain isolated from the female urinary microbiota.</title>
        <authorList>
            <person name="Thomas-White K."/>
            <person name="Kumar N."/>
            <person name="Forster S."/>
            <person name="Putonti C."/>
            <person name="Lawley T."/>
            <person name="Wolfe A.J."/>
        </authorList>
    </citation>
    <scope>NUCLEOTIDE SEQUENCE [LARGE SCALE GENOMIC DNA]</scope>
    <source>
        <strain evidence="3 4">UMB1301</strain>
    </source>
</reference>
<protein>
    <submittedName>
        <fullName evidence="3">Cysteine desulfuration protein SufE</fullName>
    </submittedName>
</protein>
<dbReference type="RefSeq" id="WP_102238320.1">
    <property type="nucleotide sequence ID" value="NZ_PNHK01000001.1"/>
</dbReference>
<proteinExistence type="inferred from homology"/>
<feature type="domain" description="Fe-S metabolism associated" evidence="2">
    <location>
        <begin position="17"/>
        <end position="143"/>
    </location>
</feature>
<dbReference type="Pfam" id="PF02657">
    <property type="entry name" value="SufE"/>
    <property type="match status" value="1"/>
</dbReference>
<name>A0A2N6VRB5_9MICO</name>
<evidence type="ECO:0000313" key="3">
    <source>
        <dbReference type="EMBL" id="PMD06680.1"/>
    </source>
</evidence>
<dbReference type="SUPFAM" id="SSF82649">
    <property type="entry name" value="SufE/NifU"/>
    <property type="match status" value="1"/>
</dbReference>
<dbReference type="InterPro" id="IPR003808">
    <property type="entry name" value="Fe-S_metab-assoc_dom"/>
</dbReference>
<evidence type="ECO:0000259" key="2">
    <source>
        <dbReference type="Pfam" id="PF02657"/>
    </source>
</evidence>
<gene>
    <name evidence="3" type="ORF">CJ199_01080</name>
</gene>
<comment type="similarity">
    <text evidence="1">Belongs to the SufE family.</text>
</comment>
<organism evidence="3 4">
    <name type="scientific">Brevibacterium paucivorans</name>
    <dbReference type="NCBI Taxonomy" id="170994"/>
    <lineage>
        <taxon>Bacteria</taxon>
        <taxon>Bacillati</taxon>
        <taxon>Actinomycetota</taxon>
        <taxon>Actinomycetes</taxon>
        <taxon>Micrococcales</taxon>
        <taxon>Brevibacteriaceae</taxon>
        <taxon>Brevibacterium</taxon>
    </lineage>
</organism>
<dbReference type="OrthoDB" id="9806335at2"/>
<dbReference type="Proteomes" id="UP000235598">
    <property type="component" value="Unassembled WGS sequence"/>
</dbReference>
<dbReference type="Gene3D" id="3.90.1010.10">
    <property type="match status" value="1"/>
</dbReference>